<dbReference type="PANTHER" id="PTHR13815">
    <property type="entry name" value="GOLGIN-84"/>
    <property type="match status" value="1"/>
</dbReference>
<evidence type="ECO:0000256" key="2">
    <source>
        <dbReference type="ARBA" id="ARBA00022692"/>
    </source>
</evidence>
<keyword evidence="3" id="KW-1133">Transmembrane helix</keyword>
<evidence type="ECO:0000256" key="6">
    <source>
        <dbReference type="ARBA" id="ARBA00023136"/>
    </source>
</evidence>
<dbReference type="CDD" id="cd23590">
    <property type="entry name" value="TFP_LU_ECD_Bou"/>
    <property type="match status" value="1"/>
</dbReference>
<organism evidence="9">
    <name type="scientific">Camponotus floridanus</name>
    <name type="common">Florida carpenter ant</name>
    <dbReference type="NCBI Taxonomy" id="104421"/>
    <lineage>
        <taxon>Eukaryota</taxon>
        <taxon>Metazoa</taxon>
        <taxon>Ecdysozoa</taxon>
        <taxon>Arthropoda</taxon>
        <taxon>Hexapoda</taxon>
        <taxon>Insecta</taxon>
        <taxon>Pterygota</taxon>
        <taxon>Neoptera</taxon>
        <taxon>Endopterygota</taxon>
        <taxon>Hymenoptera</taxon>
        <taxon>Apocrita</taxon>
        <taxon>Aculeata</taxon>
        <taxon>Formicoidea</taxon>
        <taxon>Formicidae</taxon>
        <taxon>Formicinae</taxon>
        <taxon>Camponotus</taxon>
    </lineage>
</organism>
<dbReference type="InterPro" id="IPR019177">
    <property type="entry name" value="Golgin_subfamily_A_member_5"/>
</dbReference>
<dbReference type="GO" id="GO:0007030">
    <property type="term" value="P:Golgi organization"/>
    <property type="evidence" value="ECO:0007669"/>
    <property type="project" value="InterPro"/>
</dbReference>
<evidence type="ECO:0000256" key="4">
    <source>
        <dbReference type="ARBA" id="ARBA00023034"/>
    </source>
</evidence>
<evidence type="ECO:0000256" key="7">
    <source>
        <dbReference type="SAM" id="Coils"/>
    </source>
</evidence>
<keyword evidence="2" id="KW-0812">Transmembrane</keyword>
<dbReference type="PANTHER" id="PTHR13815:SF7">
    <property type="entry name" value="GOLGIN SUBFAMILY A MEMBER 5"/>
    <property type="match status" value="1"/>
</dbReference>
<gene>
    <name evidence="8" type="ORF">EAG_07637</name>
</gene>
<dbReference type="GO" id="GO:0000139">
    <property type="term" value="C:Golgi membrane"/>
    <property type="evidence" value="ECO:0007669"/>
    <property type="project" value="UniProtKB-SubCell"/>
</dbReference>
<dbReference type="GO" id="GO:0000301">
    <property type="term" value="P:retrograde transport, vesicle recycling within Golgi"/>
    <property type="evidence" value="ECO:0007669"/>
    <property type="project" value="TreeGrafter"/>
</dbReference>
<evidence type="ECO:0000256" key="5">
    <source>
        <dbReference type="ARBA" id="ARBA00023054"/>
    </source>
</evidence>
<dbReference type="EMBL" id="GL442912">
    <property type="protein sequence ID" value="EFN62759.1"/>
    <property type="molecule type" value="Genomic_DNA"/>
</dbReference>
<name>E2AUX6_CAMFO</name>
<sequence>MAWLSGLADKAENLLNKIDKNTAAVLNKDKYEMSQNHLSTEITWLSPELGQNGSTSKRPLLESSDHIPYITPTSKLTSVNLLNVTASKEDVLFTYLNTPDPSPKKIAESFNLSKTSLVDHPTNDTDSELSTHSDQISPIHTSLEMVPNALEDKDAENENIGAENENLCLSSETQMLNCEYLTKPITDALQNEHKTEEHLNIFYPQLKYKIKLNNSKVDMLDNFTDSIENESMQKYIREMERNLEKQNELLGKQETDYQKEIVILNEMLKTLEIEKLQQSKQIMDLQFVIDRNRQELNLIRSELEQHKARALKTLQEKEKLIIELKSNAPIAMDEVTIMELNQLKQECDSVREENQQMCQQLKTLREELISADLNLEKIKQKSMETNLQNQEILTNERHRRLEAEEDARLHSEEIRSLKDKLINQHNEFTLQLQKKNSEISRLKLQLSTSAMPNSEMDSRIASLTQTLVIKQQALECLTTERNALRLQLEKIEHEYRNAASNLRRNISYNNINDTDDAKAQVPTFFMETPFDTSVTRRVKRAYSSLDAISGIGTKRFCSAVDMGNYCDYVKQPGDKLIYRTCVYTCTGDGCNPATSSMPSAIHTWIISVGLLVVWRELFHR</sequence>
<dbReference type="Pfam" id="PF09787">
    <property type="entry name" value="Golgin_A5"/>
    <property type="match status" value="1"/>
</dbReference>
<evidence type="ECO:0000313" key="8">
    <source>
        <dbReference type="EMBL" id="EFN62759.1"/>
    </source>
</evidence>
<evidence type="ECO:0000313" key="9">
    <source>
        <dbReference type="Proteomes" id="UP000000311"/>
    </source>
</evidence>
<keyword evidence="6" id="KW-0472">Membrane</keyword>
<evidence type="ECO:0000256" key="3">
    <source>
        <dbReference type="ARBA" id="ARBA00022989"/>
    </source>
</evidence>
<dbReference type="InParanoid" id="E2AUX6"/>
<proteinExistence type="predicted"/>
<protein>
    <submittedName>
        <fullName evidence="8">Golgin subfamily A member 5</fullName>
    </submittedName>
</protein>
<dbReference type="OMA" id="AQLMVYN"/>
<keyword evidence="9" id="KW-1185">Reference proteome</keyword>
<reference evidence="8 9" key="1">
    <citation type="journal article" date="2010" name="Science">
        <title>Genomic comparison of the ants Camponotus floridanus and Harpegnathos saltator.</title>
        <authorList>
            <person name="Bonasio R."/>
            <person name="Zhang G."/>
            <person name="Ye C."/>
            <person name="Mutti N.S."/>
            <person name="Fang X."/>
            <person name="Qin N."/>
            <person name="Donahue G."/>
            <person name="Yang P."/>
            <person name="Li Q."/>
            <person name="Li C."/>
            <person name="Zhang P."/>
            <person name="Huang Z."/>
            <person name="Berger S.L."/>
            <person name="Reinberg D."/>
            <person name="Wang J."/>
            <person name="Liebig J."/>
        </authorList>
    </citation>
    <scope>NUCLEOTIDE SEQUENCE [LARGE SCALE GENOMIC DNA]</scope>
    <source>
        <strain evidence="9">C129</strain>
    </source>
</reference>
<keyword evidence="5 7" id="KW-0175">Coiled coil</keyword>
<dbReference type="GO" id="GO:0031985">
    <property type="term" value="C:Golgi cisterna"/>
    <property type="evidence" value="ECO:0007669"/>
    <property type="project" value="TreeGrafter"/>
</dbReference>
<dbReference type="AlphaFoldDB" id="E2AUX6"/>
<feature type="coiled-coil region" evidence="7">
    <location>
        <begin position="229"/>
        <end position="445"/>
    </location>
</feature>
<comment type="subcellular location">
    <subcellularLocation>
        <location evidence="1">Golgi apparatus membrane</location>
        <topology evidence="1">Single-pass type IV membrane protein</topology>
    </subcellularLocation>
</comment>
<evidence type="ECO:0000256" key="1">
    <source>
        <dbReference type="ARBA" id="ARBA00004409"/>
    </source>
</evidence>
<dbReference type="OrthoDB" id="248903at2759"/>
<keyword evidence="4" id="KW-0333">Golgi apparatus</keyword>
<dbReference type="STRING" id="104421.E2AUX6"/>
<dbReference type="Proteomes" id="UP000000311">
    <property type="component" value="Unassembled WGS sequence"/>
</dbReference>
<feature type="coiled-coil region" evidence="7">
    <location>
        <begin position="474"/>
        <end position="501"/>
    </location>
</feature>
<dbReference type="FunCoup" id="E2AUX6">
    <property type="interactions" value="115"/>
</dbReference>
<accession>E2AUX6</accession>